<accession>A0AAV2BC27</accession>
<organism evidence="1 2">
    <name type="scientific">Larinioides sclopetarius</name>
    <dbReference type="NCBI Taxonomy" id="280406"/>
    <lineage>
        <taxon>Eukaryota</taxon>
        <taxon>Metazoa</taxon>
        <taxon>Ecdysozoa</taxon>
        <taxon>Arthropoda</taxon>
        <taxon>Chelicerata</taxon>
        <taxon>Arachnida</taxon>
        <taxon>Araneae</taxon>
        <taxon>Araneomorphae</taxon>
        <taxon>Entelegynae</taxon>
        <taxon>Araneoidea</taxon>
        <taxon>Araneidae</taxon>
        <taxon>Larinioides</taxon>
    </lineage>
</organism>
<evidence type="ECO:0000313" key="2">
    <source>
        <dbReference type="Proteomes" id="UP001497382"/>
    </source>
</evidence>
<comment type="caution">
    <text evidence="1">The sequence shown here is derived from an EMBL/GenBank/DDBJ whole genome shotgun (WGS) entry which is preliminary data.</text>
</comment>
<name>A0AAV2BC27_9ARAC</name>
<proteinExistence type="predicted"/>
<dbReference type="Proteomes" id="UP001497382">
    <property type="component" value="Unassembled WGS sequence"/>
</dbReference>
<evidence type="ECO:0000313" key="1">
    <source>
        <dbReference type="EMBL" id="CAL1293435.1"/>
    </source>
</evidence>
<sequence>MILLSIGQPAKNLAELSSGGSHLRSWVEITIRNSGLPRILSTTRIQEPPSEGSSDWASMRNRKTVVDNNVWAEEPCWLHLENTTVPSTVDFVASYKNIFCLI</sequence>
<dbReference type="EMBL" id="CAXIEN010000326">
    <property type="protein sequence ID" value="CAL1293435.1"/>
    <property type="molecule type" value="Genomic_DNA"/>
</dbReference>
<keyword evidence="2" id="KW-1185">Reference proteome</keyword>
<dbReference type="AlphaFoldDB" id="A0AAV2BC27"/>
<reference evidence="1 2" key="1">
    <citation type="submission" date="2024-04" db="EMBL/GenBank/DDBJ databases">
        <authorList>
            <person name="Rising A."/>
            <person name="Reimegard J."/>
            <person name="Sonavane S."/>
            <person name="Akerstrom W."/>
            <person name="Nylinder S."/>
            <person name="Hedman E."/>
            <person name="Kallberg Y."/>
        </authorList>
    </citation>
    <scope>NUCLEOTIDE SEQUENCE [LARGE SCALE GENOMIC DNA]</scope>
</reference>
<gene>
    <name evidence="1" type="ORF">LARSCL_LOCUS18193</name>
</gene>
<protein>
    <submittedName>
        <fullName evidence="1">Uncharacterized protein</fullName>
    </submittedName>
</protein>